<keyword evidence="5" id="KW-1185">Reference proteome</keyword>
<evidence type="ECO:0000313" key="4">
    <source>
        <dbReference type="EMBL" id="AWG20476.1"/>
    </source>
</evidence>
<dbReference type="SMART" id="SM00710">
    <property type="entry name" value="PbH1"/>
    <property type="match status" value="32"/>
</dbReference>
<dbReference type="Gene3D" id="2.60.120.200">
    <property type="match status" value="1"/>
</dbReference>
<dbReference type="InterPro" id="IPR044023">
    <property type="entry name" value="Ig_7"/>
</dbReference>
<dbReference type="GO" id="GO:0004553">
    <property type="term" value="F:hydrolase activity, hydrolyzing O-glycosyl compounds"/>
    <property type="evidence" value="ECO:0007669"/>
    <property type="project" value="UniProtKB-ARBA"/>
</dbReference>
<dbReference type="SUPFAM" id="SSF49899">
    <property type="entry name" value="Concanavalin A-like lectins/glucanases"/>
    <property type="match status" value="2"/>
</dbReference>
<dbReference type="OrthoDB" id="906679at2"/>
<keyword evidence="2" id="KW-1015">Disulfide bond</keyword>
<dbReference type="InterPro" id="IPR013320">
    <property type="entry name" value="ConA-like_dom_sf"/>
</dbReference>
<reference evidence="4 5" key="1">
    <citation type="submission" date="2017-04" db="EMBL/GenBank/DDBJ databases">
        <title>Compelte genome sequence of WV33.</title>
        <authorList>
            <person name="Lee P.C."/>
        </authorList>
    </citation>
    <scope>NUCLEOTIDE SEQUENCE [LARGE SCALE GENOMIC DNA]</scope>
    <source>
        <strain evidence="4 5">WV33</strain>
    </source>
</reference>
<protein>
    <recommendedName>
        <fullName evidence="3">LamG-like jellyroll fold domain-containing protein</fullName>
    </recommendedName>
</protein>
<sequence>MLKTKLFYFWALFLVPYLLLAQIAPTQNIVCQNEVVTYSYATNYDTYKWTVIGGTPSSSTASTINVTWGYGNRGTITFEGFISGVSQGVVSKRIYIDQKAAFTPTANPTIVSGQTTNIGLTFANKSIKLNGTSDYVAISNSNLINLGTTDYRTVMLWFKANDVTTRQVLYNEGGGTNGFSMYIEGGKVYCLPWEGGTAWNAPNANIVTGQWYHVAFVFDQNATDGFHFKGYLNGTLIGAFNEGTKASNGLNGHSGQVAIGSNSSIRFANNSTSANNYFNGRIDGFKLWNRSLLQSEVIIEKDHVLNAPVVDSDLDVYINFDNSVLDLASTASAEDGALSGSPTYDDDVPLNPTIVWSPGGANTAVIAVNPTTNTSYTYTLTEKLSNVCSQTGSIDVFVTIPNDKDGDGVGDIFDLDADNDGILNAIENNCLPKAGYDGYWSLDNTTNDLSGNSYNAQSGSSVSFSTDSKKGTHSASFNGTSNYLQYSNGTFLNQAITNFSYSIWIKPSSLTGIQTIFEEGGTTNGIAVRLNGATLEAAVRESNVQLNTATLTYPGDGLWHHIALTYSNGNVILYLDGVASTTLATGFGELAGHSDVQHIGYSNGGAFGASSVNYYGGLIDDIVHYPSVLSASDISKIVLGCDNDNDGIPNYLDTDSDNDGSFDANEAYGAVVDTNNDGTYGGITGSPQVDALGRVLSANYATPLTTAGGNSTYLQGVSVNVTTAPVNKTVCEAQTATFSATATTAIIATTPTTTASTTVSYQWQVSTNNGSTYTNISGQSGTVASGTSVTLTLTAVTATMTGNRYRIKFTNEANVTGATATATLTVNPIPTITQVTSASSCGVGSVVLKATASAGTINWYAAATGGTSLATGTSFTTSVLSTTTSYWVDATNTSCTTATRTQVTATVSTGNVEVAASAGTIFGCYSTVKEAFDKINDGTHQGDITIKLRGNTTEIATATLNNTGNGASLYSSLLVYPTAPNLKIEGNVSGQLINLNGADNVIFDGRVNQLGGTSLTLSNTNTAGSVIQFITDATANTVRYCTIQGTTASAASGLIVFGLGDVVGNDNNTIEFCDIRDGATTPTNAIYSSGSSVSADNSSNTVSNSTIYNYFSATASSNGIYLAANSSAWTISNNKFYQTAARTTITAGLTHRAIYIVTASGVNYTVNNNVIGYSSATATGTTTYTGQTTLFRGIEMSVGTTTASNVQGNTISNINFSTAIGTATNAGIFSGIAVLAGNVNIGTAAGNTIGATTGIDAIQVSSTASTGLINGIYVSSVGTVGISNNTIGAISTNGGTAIGYTFYGIYTAGIGGNFAITDNTIGSKTTANSITVGDASTLAVVCTFRGIFNSGSGLISITNNTIQNTTVYGTSTSGYYGIINTAGSSTVDINTNSIISGTNTGTNSNTTITYYPIYNSAVVSTLNINNNIIRNQLRTATGGYFTAIGNVAAVLTNININGNQLGNTSGGLMTYSAANTVALFGINNSGGAASCELSIQNNDIRGIDYTGGSGSNTHTYISNGATTLKQNISNNTFTNLNVNTTGTITFLSNSVVMPANGVQNIDNNSIVTGFVRNAAATSGALTLFTSGATTNNTGVVVTNNNNNFSNITVSGASTILGWVNNDAGTGNVDKTIYNNKFENWTAGSGGVTALNVNIVSEMNKVYANSIQNISSSQIIYGITSAGNDKIYLNTINNLNSTSGGATSIVSGINVTAGTAKSIYQNTISNLIGNTLTTGSVRGILVSGGTTVNLYENKIFSLSANANTTGTISGIWVTGGSAVNIDRNKIYDISSSSAAVTSGIVYGIQVSGTTASLMTNVTNNIVGDLKVSAASGTDLIRGLGFITTGASSMTNAYYNTVYLNAAASSGTNFGSTGIYHTANATATTAALNLRNNIIINVSTPKGSGTTVAFRRSAGTSSTLNNYATTSKNNLFYAGTPGTTNLIYSDGTSTAQTFAQYKSGIFTAGTIAPRDQVSVSENLNFISTVGSNANFLKVNTTIPTQIESGAVNIADYEVDYLGVVRQGNPGYAGASTSAPDMGAYENNYVAIDASPPSITYTALTNNSCLSNKTISATITDATGVNVTAGTRPRIYFKKLTNSNVLPTTNTSTTDGWKYIETTSTSSPFSFSINYNLIFGGVTTGDVIQYFVTAQDIVTPSPYVGINTGVYAATPASVALTSAAFPIGGTINSFTILAGLNGTVTVGSGGTYPTLTGTGGLFAELNTKGLAGNLTANIVSDITEPGTISLNQLNYGCTDFNTLTISPSGGAARTISGTVAGGALLNFNGADYVVIDGLNTGGNSLIISNASTASTAGTSTIRFINDATNNTVRNCTIEGASTLTSSGTVFFSTAASVGNVSNAITGNIIKAVGTNLPTNAIYSSGSSVLIDNSDITISNNTIQDYFNAASASNGIYLAAFSSAWTISGNKLFQTATRTATTGSIHRGINIITAFGVDYSIVNNTIGYTTATATGTTTYAGAVGNRFFGIEMNVGTLSTSSVQGNKIAGINLSYTTSPAITAAPGIFSGISILGGKLDIGTTTGNTIGATTGNGSITLTSSITANYLSGIYCTSTSTVNIKNNTIGSISTTGALGIGYTFHGINTAGGGQFTVADNTIGSTSTANSIAIGTLGTTTTGVCLLNGIYNLATGGITISGNTIQNVSSYGTAASVLYGILNSGASGAVSIANNSIIGATNTGTSVLGGISNTAVATTVAITGNKIRNFTKSVATGAITAIANSGAVLSQITIENNQLGNTSGGLVTYAATNSTLLTGISNSGGSANCALSIQNNDLTGITYAVAGVNANTYIANSAATLSQTISGNTFTALNVNTTGTITFIANNVIMPANGVQNVNNNSIVTSFTRAAASGAMTLFTSTAATNNSNVVVNNNNNNFSNITVNGTASISGWINTDAGTASVTKTISGNTFENWNGGTGTVIVMNVNITSTANATTNNTIRNINSLGSIYGIITGVGNDKIYSNTINSFVSNGTTSAIVNGIAITSGTVKSIYQNIIYGLQSNNITSGSVSGIGVTGGANTAIYQNKIYDISSSSTSVSTGTVNGILVSGTTADQVATIYNNRIGGINATAANAVDNVRGISMTNTGVRSISNIYFNSMYLNASSTGTNFGSSGIFHAASTISSTAALNLRNNIIVNLSTANGTGFNVAFRQGPGTSLALNNYNSLSNNNLFYAGVPSATNLIYANGTNSAQDITAYKAGIFTAGTIAPRDQLSVSENPQFISTTGSSVDFLKILNNDITFIESGAVNIAGITTDFEGQIRAGNTGYAVQTNGAGSAPDIGADEFDGKLPNVIVSNSNPLSNGSYSKVSGAFTAINSYDQTGKDVVVTLIGSTTEDVTATLNQGAWTSLKMYPTKAGVYVSGDLAGAPLLHLNGADNVTIDGRVNQTGTTKSMSITNNSTSNTVGTATVRLSNSAELNTLKYLNINGSSNSATNGIVEFGTSTTGNGNDSTILEYNAITNAAGNRAINAIYSLGTVGRENSSNSIRNNTIFDFVNNNSSSNGINLSSNSSDWTISNNSFYETNNMVPTTGTKVYTAILIDDVNGNNFVITGNYIGGKAALNGGGAWTVNANTAHSFRGMYLNVGAVTASSIQSNLIQNFNYTSSSTTPWRGIEVNAGTVNIGTTTGNIIGAATGTGSINLTTNTTADSYGIYVGSANTVSISKNNIGSIALYGNSTTAAHSFAGIYKKAGVAGTINIVQNIIGSNGTSNSIASLSTASTATLGQNLIGVYLQSTGTHTLTSNTIVNLTNAYSGTQASRTAGVYTTAGTATLVKNSIHDLYSTALGTTTATVNGVEMTGTAAVNTVTETVIYNLSNTNASLTGYISGIVFTASTGANLVNRNFIRNLSVNSSSTNASIYGIRMGQGTVTFANNIVTLGGNTGTTIYGIFSSGTSGNNSSLYFNTVYINGSLGSGITNKSYAFYEAASGAVRDLRNNIFSNFRTTSAGTNAHYAAFLNYSGASNLTLDYNIYWASGTGGVVGYYSGSNVVSLPIVSGQDANSINSNPGFSNAGGLTAADYKVNTSTTGIAGTSIILDYAQTARGIPPNIGAWEFNTNSWVGNISTDFNTAGNWSAGSVPLEEASIVFAASPVRDCILDQDRIVGSVVNGQSAYTFKVNGKVLTLRGDLYLTNGGQIDATAAGSTVIFESDETQTISSGAFVSNTIPNLTINNEVGVTSNSDLTITGFLNLLSANPSETKGTLDTGAKIVTMGADAVTIGDGDLTGIVQRNSLVANKDYSFNGKNMVVFFENTGTLPTSVSLKLSIGANPSWKTSGVKRIFSLIQTGAVGTNPTAATIKASYLDSEINNNDESKLVYFSYRNPPGTLFEHGRASINTTENWVKLSNINMAFFPSTFGSLELGFSANEIETLTWNGSFSTSWTTVNNWTPNGAPSDFVNIIIPDAATTINDPIVPIATTIRAIKLQNNSILNAVANAQMTLIDGANVWVNEGGVFNPNTSTVLFKSDTADISGATSFYNVTVDTDANLLMKTGSTMRIAGAMNNIGVWRPAWDGNVTTVEYNGANQNVVIPYAATNRYSNLTLSGSGTKTLPATNLSILGNLTLAGTASVTTPNSMVIVGDLSIGANTTFDAGANTHTVGGNFTHNGVLNTAASTFVLNGLTAAQNISGTASITEFNNLVVLNSFGVTSAKNITVNAALDLQSDNPTATLGSLDMGTSTLSLTANAVNTGTGDVTGIVKRAHTFVTGQTYTFGNSKTLMIFGSTGTKASQVSVKTKIGAAPTWKTTAVKRVYDLAQIGASDNFAIIQLNYLDSELNGADESQLVFFGAIGLPTPTVVEYGYNSKDESNNSIDLKNVSIGARPSSFGQTEIALSATENPNITWNGSQSTDWNNPFNWSPNSYPNKFTRMTIPNATTTTFDPILPSLAESHQLIIQNAGILNAGPASELYFYNENAEVVWQNAGGTFNAGTSTVIFTDLDLKISGATNFNNIVISSGASLTPQANSTMGIVGTLSNNGILDATTFLNTINYNGATQNVVYPNGTIPGYYNLSLSGTDVKTMPNQDMDILGDLNISGLASVTANNVLDIAGNISIAAGSLFNTGTFDHEIGGDFTNNGSFTTGNGNTILLNGAGTQTISGTGLTNFKNLAINNGAGVNSSIDLSLDGNLNLVTANPTAVRGALNMTGTATLNMRALAVTTGMGDVSGIVRREHVFNNGQDYDFGNPYTTISFLNVAGNTKPTWVSTKIVLGATPSWRSSAINRYYSFAQSGGNDRMIVKLHYLDSELNAAELDESRLVFWDAYNPDTITPNSFTYNYPRSYNDRNVTDNWVQLTGPAIDYLATSSILDVKQWGLSYAYQDEANHLHTWTGSGSAIYDGDWSLPGNWNGGVPVANCPVLIPNPAALPADNNGDLAPYRNLLPINAPSLVSTLEIASGATLVASDYDITVAGNANAWVNNGGFTAGTATVYFSGATATISGTTNFNNVTINSGGMLTPQTGAITRIAGAMTNNGPLNATAFPNTVEYNGTNQMILNLVAGTGGYHNLILSNSGTKTMMATSGGAALKINGDFTITGTAVGTAVNPLAIKGNFVINPTAAFTTGAFTHQVGGNFTSNGTFTASTGSTLEMNGTASQTIGGTATALSLKNLTISNTGGTVSTVRDLTCSGDFTNSGTLDMGSSILSVSNSIANTGTLLTGVPAAQSMTPFPADKNWGGTVVYNVDAAQNAVAGNFANLTINNGVGVTVTSAAQIGISGTLLINSSKKLIVDATNTLTVAGTITNNGGTAGLILESNSSGNASLIHNSNNVQATVKRYISGVKEAWHFIASPVTNQTISGTSWTPSGTYGNGTGYDLYLWNEPTPCWTYLLNTTVAPTWPSIHPSTSFVTGRGYLYSTQAVNPTKEFAGLLNNGNVTYPLTNSSPDLTVKGFNLIGNPYPSSIDWKAVTGWTRTALVTAAGGYDMYIWNPAANNYGVFNSNGTTGTNSVTQYIAPTQGFFVRASTAGTITMGNAVRVNTGANNWMKVKAEKENRLKVKIEANDGTGFDEVLAEFGYDVNQAGALKLFSRNASAPSLYWNEKEADLSVRYLTDVIENAAIPLQFKAGKNGSFEMSFDEHIANATTFLLEDKKTKTIQDLNVTPTYKFTAGVNDATDRFVLHFNPVTVEQVNLPALIYYDGNQIVVDLTNVDNKTTVSIYDVAGRRLLEKPVDGKMIHRFVMTNKNEIYIVLASSNGKLLSQKVFVY</sequence>
<dbReference type="Proteomes" id="UP000244527">
    <property type="component" value="Chromosome"/>
</dbReference>
<evidence type="ECO:0000256" key="1">
    <source>
        <dbReference type="ARBA" id="ARBA00022729"/>
    </source>
</evidence>
<dbReference type="Pfam" id="PF19081">
    <property type="entry name" value="Ig_7"/>
    <property type="match status" value="1"/>
</dbReference>
<evidence type="ECO:0000256" key="2">
    <source>
        <dbReference type="ARBA" id="ARBA00023157"/>
    </source>
</evidence>
<evidence type="ECO:0000259" key="3">
    <source>
        <dbReference type="SMART" id="SM00560"/>
    </source>
</evidence>
<dbReference type="RefSeq" id="WP_108739438.1">
    <property type="nucleotide sequence ID" value="NZ_CP020918.1"/>
</dbReference>
<proteinExistence type="predicted"/>
<dbReference type="SMART" id="SM00560">
    <property type="entry name" value="LamGL"/>
    <property type="match status" value="1"/>
</dbReference>
<keyword evidence="1" id="KW-0732">Signal</keyword>
<feature type="domain" description="LamG-like jellyroll fold" evidence="3">
    <location>
        <begin position="497"/>
        <end position="632"/>
    </location>
</feature>
<accession>A0A2S1LA97</accession>
<dbReference type="InterPro" id="IPR006626">
    <property type="entry name" value="PbH1"/>
</dbReference>
<dbReference type="InterPro" id="IPR006558">
    <property type="entry name" value="LamG-like"/>
</dbReference>
<gene>
    <name evidence="4" type="ORF">FFWV33_02490</name>
</gene>
<dbReference type="EMBL" id="CP020918">
    <property type="protein sequence ID" value="AWG20476.1"/>
    <property type="molecule type" value="Genomic_DNA"/>
</dbReference>
<dbReference type="GO" id="GO:0005975">
    <property type="term" value="P:carbohydrate metabolic process"/>
    <property type="evidence" value="ECO:0007669"/>
    <property type="project" value="UniProtKB-ARBA"/>
</dbReference>
<organism evidence="4 5">
    <name type="scientific">Flavobacterium faecale</name>
    <dbReference type="NCBI Taxonomy" id="1355330"/>
    <lineage>
        <taxon>Bacteria</taxon>
        <taxon>Pseudomonadati</taxon>
        <taxon>Bacteroidota</taxon>
        <taxon>Flavobacteriia</taxon>
        <taxon>Flavobacteriales</taxon>
        <taxon>Flavobacteriaceae</taxon>
        <taxon>Flavobacterium</taxon>
    </lineage>
</organism>
<dbReference type="KEGG" id="ffa:FFWV33_02490"/>
<evidence type="ECO:0000313" key="5">
    <source>
        <dbReference type="Proteomes" id="UP000244527"/>
    </source>
</evidence>
<name>A0A2S1LA97_9FLAO</name>